<reference evidence="1" key="1">
    <citation type="submission" date="2020-08" db="EMBL/GenBank/DDBJ databases">
        <title>Multicomponent nature underlies the extraordinary mechanical properties of spider dragline silk.</title>
        <authorList>
            <person name="Kono N."/>
            <person name="Nakamura H."/>
            <person name="Mori M."/>
            <person name="Yoshida Y."/>
            <person name="Ohtoshi R."/>
            <person name="Malay A.D."/>
            <person name="Moran D.A.P."/>
            <person name="Tomita M."/>
            <person name="Numata K."/>
            <person name="Arakawa K."/>
        </authorList>
    </citation>
    <scope>NUCLEOTIDE SEQUENCE</scope>
</reference>
<evidence type="ECO:0000313" key="2">
    <source>
        <dbReference type="Proteomes" id="UP000887013"/>
    </source>
</evidence>
<accession>A0A8X6PJY0</accession>
<proteinExistence type="predicted"/>
<sequence>MLESIAIQRLRKHYCTTNLRGKNTCISELLTNCHQSFEIIDGRREIKLPWKPEVQLSSNNYEVAIQCFNSLTRKLQTETVFKQEYSEIMQDYIDEKQVKIVSHKARNKELVFFFYLFHHALKKITKEETKCRKVFVPSFHSPGHPSLKRS</sequence>
<evidence type="ECO:0000313" key="1">
    <source>
        <dbReference type="EMBL" id="GFT68119.1"/>
    </source>
</evidence>
<dbReference type="OrthoDB" id="6429900at2759"/>
<dbReference type="EMBL" id="BMAW01069248">
    <property type="protein sequence ID" value="GFT68119.1"/>
    <property type="molecule type" value="Genomic_DNA"/>
</dbReference>
<organism evidence="1 2">
    <name type="scientific">Nephila pilipes</name>
    <name type="common">Giant wood spider</name>
    <name type="synonym">Nephila maculata</name>
    <dbReference type="NCBI Taxonomy" id="299642"/>
    <lineage>
        <taxon>Eukaryota</taxon>
        <taxon>Metazoa</taxon>
        <taxon>Ecdysozoa</taxon>
        <taxon>Arthropoda</taxon>
        <taxon>Chelicerata</taxon>
        <taxon>Arachnida</taxon>
        <taxon>Araneae</taxon>
        <taxon>Araneomorphae</taxon>
        <taxon>Entelegynae</taxon>
        <taxon>Araneoidea</taxon>
        <taxon>Nephilidae</taxon>
        <taxon>Nephila</taxon>
    </lineage>
</organism>
<gene>
    <name evidence="1" type="primary">AVEN_262879_1</name>
    <name evidence="1" type="ORF">NPIL_57171</name>
</gene>
<keyword evidence="2" id="KW-1185">Reference proteome</keyword>
<dbReference type="AlphaFoldDB" id="A0A8X6PJY0"/>
<dbReference type="Proteomes" id="UP000887013">
    <property type="component" value="Unassembled WGS sequence"/>
</dbReference>
<name>A0A8X6PJY0_NEPPI</name>
<comment type="caution">
    <text evidence="1">The sequence shown here is derived from an EMBL/GenBank/DDBJ whole genome shotgun (WGS) entry which is preliminary data.</text>
</comment>
<protein>
    <submittedName>
        <fullName evidence="1">Uncharacterized protein</fullName>
    </submittedName>
</protein>